<dbReference type="InterPro" id="IPR000306">
    <property type="entry name" value="Znf_FYVE"/>
</dbReference>
<dbReference type="InterPro" id="IPR011011">
    <property type="entry name" value="Znf_FYVE_PHD"/>
</dbReference>
<evidence type="ECO:0000313" key="7">
    <source>
        <dbReference type="EMBL" id="KAF0730249.1"/>
    </source>
</evidence>
<dbReference type="SMART" id="SM00064">
    <property type="entry name" value="FYVE"/>
    <property type="match status" value="1"/>
</dbReference>
<evidence type="ECO:0000256" key="1">
    <source>
        <dbReference type="ARBA" id="ARBA00022723"/>
    </source>
</evidence>
<dbReference type="Proteomes" id="UP000481153">
    <property type="component" value="Unassembled WGS sequence"/>
</dbReference>
<gene>
    <name evidence="7" type="ORF">Ae201684_012251</name>
</gene>
<comment type="caution">
    <text evidence="7">The sequence shown here is derived from an EMBL/GenBank/DDBJ whole genome shotgun (WGS) entry which is preliminary data.</text>
</comment>
<dbReference type="VEuPathDB" id="FungiDB:AeMF1_009446"/>
<dbReference type="PANTHER" id="PTHR13510:SF44">
    <property type="entry name" value="RABENOSYN-5"/>
    <property type="match status" value="1"/>
</dbReference>
<dbReference type="PANTHER" id="PTHR13510">
    <property type="entry name" value="FYVE-FINGER-CONTAINING RAB5 EFFECTOR PROTEIN RABENOSYN-5-RELATED"/>
    <property type="match status" value="1"/>
</dbReference>
<evidence type="ECO:0000259" key="6">
    <source>
        <dbReference type="PROSITE" id="PS50178"/>
    </source>
</evidence>
<dbReference type="VEuPathDB" id="FungiDB:AeMF1_009445"/>
<evidence type="ECO:0000256" key="5">
    <source>
        <dbReference type="SAM" id="MobiDB-lite"/>
    </source>
</evidence>
<protein>
    <recommendedName>
        <fullName evidence="6">FYVE-type domain-containing protein</fullName>
    </recommendedName>
</protein>
<dbReference type="SUPFAM" id="SSF55961">
    <property type="entry name" value="Bet v1-like"/>
    <property type="match status" value="1"/>
</dbReference>
<dbReference type="AlphaFoldDB" id="A0A6G0WRZ9"/>
<dbReference type="Gene3D" id="3.30.530.20">
    <property type="match status" value="2"/>
</dbReference>
<evidence type="ECO:0000256" key="3">
    <source>
        <dbReference type="ARBA" id="ARBA00022833"/>
    </source>
</evidence>
<evidence type="ECO:0000256" key="2">
    <source>
        <dbReference type="ARBA" id="ARBA00022771"/>
    </source>
</evidence>
<keyword evidence="2 4" id="KW-0863">Zinc-finger</keyword>
<sequence>MDERRKSFPGRPHLTTFHGDDMSVPLPLPPNYFKCPPLKPEEKERFIAMGLRSVHNLILKAKLRGGPYQWSLLSDDNSLKIYKGVSNEAQRALHCATYEVAGSLEDVINLYKTETTDQLKRHINRLGRAWVDATNLYNIMDSTPELPHNSIQLQWFAVKTAYENLWNHRDGVIVQCSMECTVDGKRGWVRSWQSVDLACIPDMYSAAGLVRMLFFGTGLLFVESDRPGHVMLTCLGDMDPKIKGPEFVHDQGVKAWCRNLPDVERCLREDNLSRTPFLREDQLMPTDSRRDCFLCQRKFGPLRKRSCCYKCGQVFCSKCNRVWNVVIDGFATTRKACNACSVIHPRTLSTYSTTASLSGQSMDQTYTKSGIRQEYVRTLSSASDDLSDYDLTSPTILNLKIYKGVSNEAQRALHCATYEVAGSLEDVINLYKTETTDQLKRHINRLGRAWVDATNLYNIMDSTPELPHNSIQLQWFAVKTAYENLWNHRDGVIVQCSMECTVDGKRGWVRSWQSVDLPCVPDMYMLFFGTGLLFVESDRPGHVMLTCLGDMDPKIKGPEFVHDQGVKAWCRNLPDVERCLREDNLSRTPFLRDDQLMPTDSRRD</sequence>
<reference evidence="7 8" key="1">
    <citation type="submission" date="2019-07" db="EMBL/GenBank/DDBJ databases">
        <title>Genomics analysis of Aphanomyces spp. identifies a new class of oomycete effector associated with host adaptation.</title>
        <authorList>
            <person name="Gaulin E."/>
        </authorList>
    </citation>
    <scope>NUCLEOTIDE SEQUENCE [LARGE SCALE GENOMIC DNA]</scope>
    <source>
        <strain evidence="7 8">ATCC 201684</strain>
    </source>
</reference>
<keyword evidence="1" id="KW-0479">Metal-binding</keyword>
<proteinExistence type="predicted"/>
<dbReference type="GO" id="GO:0008270">
    <property type="term" value="F:zinc ion binding"/>
    <property type="evidence" value="ECO:0007669"/>
    <property type="project" value="UniProtKB-KW"/>
</dbReference>
<dbReference type="CDD" id="cd00065">
    <property type="entry name" value="FYVE_like_SF"/>
    <property type="match status" value="1"/>
</dbReference>
<dbReference type="SUPFAM" id="SSF57903">
    <property type="entry name" value="FYVE/PHD zinc finger"/>
    <property type="match status" value="1"/>
</dbReference>
<accession>A0A6G0WRZ9</accession>
<evidence type="ECO:0000256" key="4">
    <source>
        <dbReference type="PROSITE-ProRule" id="PRU00091"/>
    </source>
</evidence>
<dbReference type="PROSITE" id="PS50178">
    <property type="entry name" value="ZF_FYVE"/>
    <property type="match status" value="1"/>
</dbReference>
<feature type="region of interest" description="Disordered" evidence="5">
    <location>
        <begin position="1"/>
        <end position="22"/>
    </location>
</feature>
<dbReference type="InterPro" id="IPR013083">
    <property type="entry name" value="Znf_RING/FYVE/PHD"/>
</dbReference>
<dbReference type="InterPro" id="IPR052727">
    <property type="entry name" value="Rab4/Rab5_effector"/>
</dbReference>
<dbReference type="EMBL" id="VJMJ01000155">
    <property type="protein sequence ID" value="KAF0730249.1"/>
    <property type="molecule type" value="Genomic_DNA"/>
</dbReference>
<keyword evidence="8" id="KW-1185">Reference proteome</keyword>
<organism evidence="7 8">
    <name type="scientific">Aphanomyces euteiches</name>
    <dbReference type="NCBI Taxonomy" id="100861"/>
    <lineage>
        <taxon>Eukaryota</taxon>
        <taxon>Sar</taxon>
        <taxon>Stramenopiles</taxon>
        <taxon>Oomycota</taxon>
        <taxon>Saprolegniomycetes</taxon>
        <taxon>Saprolegniales</taxon>
        <taxon>Verrucalvaceae</taxon>
        <taxon>Aphanomyces</taxon>
    </lineage>
</organism>
<dbReference type="InterPro" id="IPR017455">
    <property type="entry name" value="Znf_FYVE-rel"/>
</dbReference>
<keyword evidence="3" id="KW-0862">Zinc</keyword>
<dbReference type="InterPro" id="IPR023393">
    <property type="entry name" value="START-like_dom_sf"/>
</dbReference>
<name>A0A6G0WRZ9_9STRA</name>
<evidence type="ECO:0000313" key="8">
    <source>
        <dbReference type="Proteomes" id="UP000481153"/>
    </source>
</evidence>
<dbReference type="Gene3D" id="3.30.40.10">
    <property type="entry name" value="Zinc/RING finger domain, C3HC4 (zinc finger)"/>
    <property type="match status" value="1"/>
</dbReference>
<feature type="domain" description="FYVE-type" evidence="6">
    <location>
        <begin position="286"/>
        <end position="345"/>
    </location>
</feature>